<name>A0ACC2NZS8_9HYME</name>
<sequence>MKIILDSHQEHRLLQYYSSITCAYFIVILILIHFSDNLLNIGTYKFVPVLTTLVLAEFLKLSFTSLQSDHAGKPDSSHASRSKKNSFKTLKNSLKFILVAVVVTSVYYVVIVLFGAPLLSEQEETFILALTLTALTLTPASLHLGVDHALAIFSGSPLSISGAFVDAVKLNIKSVLLGTWLGAFVLPLDWDRPWQTWPIPCIIGALLGYVAANFVTFIKISSMRLKKKNRKGEPLKSC</sequence>
<reference evidence="1" key="1">
    <citation type="submission" date="2023-04" db="EMBL/GenBank/DDBJ databases">
        <title>A chromosome-level genome assembly of the parasitoid wasp Eretmocerus hayati.</title>
        <authorList>
            <person name="Zhong Y."/>
            <person name="Liu S."/>
            <person name="Liu Y."/>
        </authorList>
    </citation>
    <scope>NUCLEOTIDE SEQUENCE</scope>
    <source>
        <strain evidence="1">ZJU_SS_LIU_2023</strain>
    </source>
</reference>
<protein>
    <submittedName>
        <fullName evidence="1">Uncharacterized protein</fullName>
    </submittedName>
</protein>
<accession>A0ACC2NZS8</accession>
<organism evidence="1 2">
    <name type="scientific">Eretmocerus hayati</name>
    <dbReference type="NCBI Taxonomy" id="131215"/>
    <lineage>
        <taxon>Eukaryota</taxon>
        <taxon>Metazoa</taxon>
        <taxon>Ecdysozoa</taxon>
        <taxon>Arthropoda</taxon>
        <taxon>Hexapoda</taxon>
        <taxon>Insecta</taxon>
        <taxon>Pterygota</taxon>
        <taxon>Neoptera</taxon>
        <taxon>Endopterygota</taxon>
        <taxon>Hymenoptera</taxon>
        <taxon>Apocrita</taxon>
        <taxon>Proctotrupomorpha</taxon>
        <taxon>Chalcidoidea</taxon>
        <taxon>Aphelinidae</taxon>
        <taxon>Aphelininae</taxon>
        <taxon>Eretmocerus</taxon>
    </lineage>
</organism>
<comment type="caution">
    <text evidence="1">The sequence shown here is derived from an EMBL/GenBank/DDBJ whole genome shotgun (WGS) entry which is preliminary data.</text>
</comment>
<dbReference type="Proteomes" id="UP001239111">
    <property type="component" value="Chromosome 2"/>
</dbReference>
<gene>
    <name evidence="1" type="ORF">QAD02_012460</name>
</gene>
<evidence type="ECO:0000313" key="1">
    <source>
        <dbReference type="EMBL" id="KAJ8676673.1"/>
    </source>
</evidence>
<evidence type="ECO:0000313" key="2">
    <source>
        <dbReference type="Proteomes" id="UP001239111"/>
    </source>
</evidence>
<keyword evidence="2" id="KW-1185">Reference proteome</keyword>
<proteinExistence type="predicted"/>
<dbReference type="EMBL" id="CM056742">
    <property type="protein sequence ID" value="KAJ8676673.1"/>
    <property type="molecule type" value="Genomic_DNA"/>
</dbReference>